<evidence type="ECO:0000256" key="1">
    <source>
        <dbReference type="ARBA" id="ARBA00001974"/>
    </source>
</evidence>
<dbReference type="Gene3D" id="3.50.50.60">
    <property type="entry name" value="FAD/NAD(P)-binding domain"/>
    <property type="match status" value="1"/>
</dbReference>
<evidence type="ECO:0000313" key="5">
    <source>
        <dbReference type="EMBL" id="EFG78449.1"/>
    </source>
</evidence>
<organism evidence="5 6">
    <name type="scientific">Mycobacterium parascrofulaceum ATCC BAA-614</name>
    <dbReference type="NCBI Taxonomy" id="525368"/>
    <lineage>
        <taxon>Bacteria</taxon>
        <taxon>Bacillati</taxon>
        <taxon>Actinomycetota</taxon>
        <taxon>Actinomycetes</taxon>
        <taxon>Mycobacteriales</taxon>
        <taxon>Mycobacteriaceae</taxon>
        <taxon>Mycobacterium</taxon>
        <taxon>Mycobacterium simiae complex</taxon>
    </lineage>
</organism>
<feature type="domain" description="FAD-binding" evidence="4">
    <location>
        <begin position="3"/>
        <end position="357"/>
    </location>
</feature>
<dbReference type="HOGENOM" id="CLU_009665_20_1_11"/>
<keyword evidence="5" id="KW-0560">Oxidoreductase</keyword>
<dbReference type="PANTHER" id="PTHR43004:SF19">
    <property type="entry name" value="BINDING MONOOXYGENASE, PUTATIVE (JCVI)-RELATED"/>
    <property type="match status" value="1"/>
</dbReference>
<dbReference type="EMBL" id="ADNV01000119">
    <property type="protein sequence ID" value="EFG78449.1"/>
    <property type="molecule type" value="Genomic_DNA"/>
</dbReference>
<dbReference type="InterPro" id="IPR002938">
    <property type="entry name" value="FAD-bd"/>
</dbReference>
<proteinExistence type="predicted"/>
<comment type="cofactor">
    <cofactor evidence="1">
        <name>FAD</name>
        <dbReference type="ChEBI" id="CHEBI:57692"/>
    </cofactor>
</comment>
<dbReference type="Pfam" id="PF01494">
    <property type="entry name" value="FAD_binding_3"/>
    <property type="match status" value="1"/>
</dbReference>
<dbReference type="Pfam" id="PF21274">
    <property type="entry name" value="Rng_hyd_C"/>
    <property type="match status" value="1"/>
</dbReference>
<evidence type="ECO:0000259" key="4">
    <source>
        <dbReference type="Pfam" id="PF01494"/>
    </source>
</evidence>
<gene>
    <name evidence="5" type="ORF">HMPREF0591_1633</name>
</gene>
<keyword evidence="2" id="KW-0285">Flavoprotein</keyword>
<keyword evidence="6" id="KW-1185">Reference proteome</keyword>
<evidence type="ECO:0000256" key="3">
    <source>
        <dbReference type="ARBA" id="ARBA00022827"/>
    </source>
</evidence>
<dbReference type="eggNOG" id="COG0654">
    <property type="taxonomic scope" value="Bacteria"/>
</dbReference>
<dbReference type="AlphaFoldDB" id="D5P639"/>
<protein>
    <submittedName>
        <fullName evidence="5">FAD binding domain protein</fullName>
        <ecNumber evidence="5">1.14.13.50</ecNumber>
    </submittedName>
</protein>
<dbReference type="Gene3D" id="3.40.30.120">
    <property type="match status" value="1"/>
</dbReference>
<dbReference type="Proteomes" id="UP000003653">
    <property type="component" value="Unassembled WGS sequence"/>
</dbReference>
<dbReference type="PRINTS" id="PR00420">
    <property type="entry name" value="RNGMNOXGNASE"/>
</dbReference>
<evidence type="ECO:0000313" key="6">
    <source>
        <dbReference type="Proteomes" id="UP000003653"/>
    </source>
</evidence>
<dbReference type="Gene3D" id="3.30.70.2450">
    <property type="match status" value="1"/>
</dbReference>
<evidence type="ECO:0000256" key="2">
    <source>
        <dbReference type="ARBA" id="ARBA00022630"/>
    </source>
</evidence>
<dbReference type="RefSeq" id="WP_007170654.1">
    <property type="nucleotide sequence ID" value="NZ_GG770556.1"/>
</dbReference>
<dbReference type="InterPro" id="IPR036188">
    <property type="entry name" value="FAD/NAD-bd_sf"/>
</dbReference>
<comment type="caution">
    <text evidence="5">The sequence shown here is derived from an EMBL/GenBank/DDBJ whole genome shotgun (WGS) entry which is preliminary data.</text>
</comment>
<dbReference type="SUPFAM" id="SSF51905">
    <property type="entry name" value="FAD/NAD(P)-binding domain"/>
    <property type="match status" value="1"/>
</dbReference>
<dbReference type="GO" id="GO:0071949">
    <property type="term" value="F:FAD binding"/>
    <property type="evidence" value="ECO:0007669"/>
    <property type="project" value="InterPro"/>
</dbReference>
<keyword evidence="3" id="KW-0274">FAD</keyword>
<dbReference type="GO" id="GO:0018677">
    <property type="term" value="F:pentachlorophenol monooxygenase activity"/>
    <property type="evidence" value="ECO:0007669"/>
    <property type="project" value="UniProtKB-EC"/>
</dbReference>
<name>D5P639_9MYCO</name>
<sequence length="511" mass="55561">MGYDVIIAGAGPVGLFLASELRLANCSVLVLERAPDPRSPHKRLPFGLRGLTVPTTEAFYRRGLLEAIAGPLHADGGADIYGHPSGALSRRHPGHFAGIPFDDNKIERSRWPYRLPSPTETNVAAEMEHIETVLADRATSLGAQIRRDRGVDDFTQTNNEVIVRAGTQSFRSRWLVGCDGGRSTVRKIGRFPFVGTEPEFTGYMAHVDIADPDKLNEGRTLTPTGLYEQSEPGFIAMIEFDGGAFHRTVPITLEHVQAVLRRVSGTDIAVTALHLAATWTDRAQQATTYRNGRVLLAGDAAHVHSPLGAQGLNAGLGDAMNLGWKLAATIGGEAPEHLLDTYSTERHPIGAQVLDWSRAQTAIMAPTAQARAMYTIVRDLIDTTDGTNYFVERLWSASQRYELPGSHPLIGRSAPDFELPDGTRLGALLHDGKGLLLDFDAHAPLQSLGAEFGERINYVHTEVKDRLGLGAVLVRPDGVVAWACNDRPHLEQAAHAAALWFTPTNNAQRRA</sequence>
<dbReference type="EC" id="1.14.13.50" evidence="5"/>
<dbReference type="PANTHER" id="PTHR43004">
    <property type="entry name" value="TRK SYSTEM POTASSIUM UPTAKE PROTEIN"/>
    <property type="match status" value="1"/>
</dbReference>
<accession>D5P639</accession>
<dbReference type="InterPro" id="IPR050641">
    <property type="entry name" value="RIFMO-like"/>
</dbReference>
<reference evidence="5 6" key="1">
    <citation type="submission" date="2010-04" db="EMBL/GenBank/DDBJ databases">
        <authorList>
            <person name="Muzny D."/>
            <person name="Qin X."/>
            <person name="Deng J."/>
            <person name="Jiang H."/>
            <person name="Liu Y."/>
            <person name="Qu J."/>
            <person name="Song X.-Z."/>
            <person name="Zhang L."/>
            <person name="Thornton R."/>
            <person name="Coyle M."/>
            <person name="Francisco L."/>
            <person name="Jackson L."/>
            <person name="Javaid M."/>
            <person name="Korchina V."/>
            <person name="Kovar C."/>
            <person name="Mata R."/>
            <person name="Mathew T."/>
            <person name="Ngo R."/>
            <person name="Nguyen L."/>
            <person name="Nguyen N."/>
            <person name="Okwuonu G."/>
            <person name="Ongeri F."/>
            <person name="Pham C."/>
            <person name="Simmons D."/>
            <person name="Wilczek-Boney K."/>
            <person name="Hale W."/>
            <person name="Jakkamsetti A."/>
            <person name="Pham P."/>
            <person name="Ruth R."/>
            <person name="San Lucas F."/>
            <person name="Warren J."/>
            <person name="Zhang J."/>
            <person name="Zhao Z."/>
            <person name="Zhou C."/>
            <person name="Zhu D."/>
            <person name="Lee S."/>
            <person name="Bess C."/>
            <person name="Blankenburg K."/>
            <person name="Forbes L."/>
            <person name="Fu Q."/>
            <person name="Gubbala S."/>
            <person name="Hirani K."/>
            <person name="Jayaseelan J.C."/>
            <person name="Lara F."/>
            <person name="Munidasa M."/>
            <person name="Palculict T."/>
            <person name="Patil S."/>
            <person name="Pu L.-L."/>
            <person name="Saada N."/>
            <person name="Tang L."/>
            <person name="Weissenberger G."/>
            <person name="Zhu Y."/>
            <person name="Hemphill L."/>
            <person name="Shang Y."/>
            <person name="Youmans B."/>
            <person name="Ayvaz T."/>
            <person name="Ross M."/>
            <person name="Santibanez J."/>
            <person name="Aqrawi P."/>
            <person name="Gross S."/>
            <person name="Joshi V."/>
            <person name="Fowler G."/>
            <person name="Nazareth L."/>
            <person name="Reid J."/>
            <person name="Worley K."/>
            <person name="Petrosino J."/>
            <person name="Highlander S."/>
            <person name="Gibbs R."/>
        </authorList>
    </citation>
    <scope>NUCLEOTIDE SEQUENCE [LARGE SCALE GENOMIC DNA]</scope>
    <source>
        <strain evidence="5 6">ATCC BAA-614</strain>
    </source>
</reference>